<proteinExistence type="predicted"/>
<evidence type="ECO:0000256" key="1">
    <source>
        <dbReference type="ARBA" id="ARBA00022884"/>
    </source>
</evidence>
<evidence type="ECO:0000256" key="3">
    <source>
        <dbReference type="SAM" id="MobiDB-lite"/>
    </source>
</evidence>
<dbReference type="InterPro" id="IPR012677">
    <property type="entry name" value="Nucleotide-bd_a/b_plait_sf"/>
</dbReference>
<dbReference type="PANTHER" id="PTHR19965">
    <property type="entry name" value="RNA AND EXPORT FACTOR BINDING PROTEIN"/>
    <property type="match status" value="1"/>
</dbReference>
<dbReference type="Proteomes" id="UP000030746">
    <property type="component" value="Unassembled WGS sequence"/>
</dbReference>
<accession>V4AZI7</accession>
<dbReference type="OrthoDB" id="346839at2759"/>
<dbReference type="AlphaFoldDB" id="V4AZI7"/>
<evidence type="ECO:0000313" key="5">
    <source>
        <dbReference type="EMBL" id="ESP03138.1"/>
    </source>
</evidence>
<dbReference type="KEGG" id="lgi:LOTGIDRAFT_237836"/>
<dbReference type="HOGENOM" id="CLU_534527_0_0_1"/>
<dbReference type="Gene3D" id="3.30.70.330">
    <property type="match status" value="1"/>
</dbReference>
<dbReference type="InterPro" id="IPR051229">
    <property type="entry name" value="ALYREF_mRNA_export"/>
</dbReference>
<evidence type="ECO:0000256" key="2">
    <source>
        <dbReference type="PROSITE-ProRule" id="PRU00176"/>
    </source>
</evidence>
<dbReference type="Pfam" id="PF00076">
    <property type="entry name" value="RRM_1"/>
    <property type="match status" value="1"/>
</dbReference>
<dbReference type="InterPro" id="IPR034784">
    <property type="entry name" value="PDIP3_RRM"/>
</dbReference>
<dbReference type="InterPro" id="IPR035979">
    <property type="entry name" value="RBD_domain_sf"/>
</dbReference>
<dbReference type="RefSeq" id="XP_009046188.1">
    <property type="nucleotide sequence ID" value="XM_009047940.1"/>
</dbReference>
<dbReference type="GeneID" id="20250572"/>
<dbReference type="InterPro" id="IPR000504">
    <property type="entry name" value="RRM_dom"/>
</dbReference>
<dbReference type="GO" id="GO:0016607">
    <property type="term" value="C:nuclear speck"/>
    <property type="evidence" value="ECO:0007669"/>
    <property type="project" value="TreeGrafter"/>
</dbReference>
<dbReference type="GO" id="GO:0016973">
    <property type="term" value="P:poly(A)+ mRNA export from nucleus"/>
    <property type="evidence" value="ECO:0007669"/>
    <property type="project" value="TreeGrafter"/>
</dbReference>
<dbReference type="PANTHER" id="PTHR19965:SF96">
    <property type="entry name" value="POLYMERASE DELTA-INTERACTING PROTEIN 3"/>
    <property type="match status" value="1"/>
</dbReference>
<dbReference type="STRING" id="225164.V4AZI7"/>
<reference evidence="5 6" key="1">
    <citation type="journal article" date="2013" name="Nature">
        <title>Insights into bilaterian evolution from three spiralian genomes.</title>
        <authorList>
            <person name="Simakov O."/>
            <person name="Marletaz F."/>
            <person name="Cho S.J."/>
            <person name="Edsinger-Gonzales E."/>
            <person name="Havlak P."/>
            <person name="Hellsten U."/>
            <person name="Kuo D.H."/>
            <person name="Larsson T."/>
            <person name="Lv J."/>
            <person name="Arendt D."/>
            <person name="Savage R."/>
            <person name="Osoegawa K."/>
            <person name="de Jong P."/>
            <person name="Grimwood J."/>
            <person name="Chapman J.A."/>
            <person name="Shapiro H."/>
            <person name="Aerts A."/>
            <person name="Otillar R.P."/>
            <person name="Terry A.Y."/>
            <person name="Boore J.L."/>
            <person name="Grigoriev I.V."/>
            <person name="Lindberg D.R."/>
            <person name="Seaver E.C."/>
            <person name="Weisblat D.A."/>
            <person name="Putnam N.H."/>
            <person name="Rokhsar D.S."/>
        </authorList>
    </citation>
    <scope>NUCLEOTIDE SEQUENCE [LARGE SCALE GENOMIC DNA]</scope>
</reference>
<dbReference type="EMBL" id="KB200109">
    <property type="protein sequence ID" value="ESP03138.1"/>
    <property type="molecule type" value="Genomic_DNA"/>
</dbReference>
<dbReference type="CDD" id="cd12681">
    <property type="entry name" value="RRM_SKAR"/>
    <property type="match status" value="1"/>
</dbReference>
<dbReference type="CTD" id="20250572"/>
<keyword evidence="1 2" id="KW-0694">RNA-binding</keyword>
<evidence type="ECO:0000313" key="6">
    <source>
        <dbReference type="Proteomes" id="UP000030746"/>
    </source>
</evidence>
<feature type="domain" description="RRM" evidence="4">
    <location>
        <begin position="375"/>
        <end position="446"/>
    </location>
</feature>
<evidence type="ECO:0000259" key="4">
    <source>
        <dbReference type="PROSITE" id="PS50102"/>
    </source>
</evidence>
<protein>
    <recommendedName>
        <fullName evidence="4">RRM domain-containing protein</fullName>
    </recommendedName>
</protein>
<dbReference type="SUPFAM" id="SSF54928">
    <property type="entry name" value="RNA-binding domain, RBD"/>
    <property type="match status" value="1"/>
</dbReference>
<feature type="region of interest" description="Disordered" evidence="3">
    <location>
        <begin position="117"/>
        <end position="144"/>
    </location>
</feature>
<dbReference type="PROSITE" id="PS50102">
    <property type="entry name" value="RRM"/>
    <property type="match status" value="1"/>
</dbReference>
<dbReference type="GO" id="GO:0003729">
    <property type="term" value="F:mRNA binding"/>
    <property type="evidence" value="ECO:0007669"/>
    <property type="project" value="TreeGrafter"/>
</dbReference>
<organism evidence="5 6">
    <name type="scientific">Lottia gigantea</name>
    <name type="common">Giant owl limpet</name>
    <dbReference type="NCBI Taxonomy" id="225164"/>
    <lineage>
        <taxon>Eukaryota</taxon>
        <taxon>Metazoa</taxon>
        <taxon>Spiralia</taxon>
        <taxon>Lophotrochozoa</taxon>
        <taxon>Mollusca</taxon>
        <taxon>Gastropoda</taxon>
        <taxon>Patellogastropoda</taxon>
        <taxon>Lottioidea</taxon>
        <taxon>Lottiidae</taxon>
        <taxon>Lottia</taxon>
    </lineage>
</organism>
<dbReference type="OMA" id="PEMEYTY"/>
<dbReference type="SMART" id="SM00360">
    <property type="entry name" value="RRM"/>
    <property type="match status" value="1"/>
</dbReference>
<feature type="compositionally biased region" description="Polar residues" evidence="3">
    <location>
        <begin position="133"/>
        <end position="144"/>
    </location>
</feature>
<gene>
    <name evidence="5" type="ORF">LOTGIDRAFT_237836</name>
</gene>
<name>V4AZI7_LOTGI</name>
<keyword evidence="6" id="KW-1185">Reference proteome</keyword>
<sequence length="510" mass="55755">MADLSLDDYMGKKNFKVQFQNNKAKVNTKVFQKKLPFGNGFKGRIQKTTGGLQTKKFQNKTAQTGGLQTKKFQNKTSQNDMRQKLSVTKNFDARQKLLQAKSAAAARDARQKIILSQKQKGTFDARSRIKKPQAQSPSPTKQQFSVTGLGKVKAGNGVQFDSAGGLSKTINTGGGVQIGGLGGLRKTLKNEFANGGSQVEMFGNSIQITRSVPNSQVSFDGNNQLTVTKRASTIKLSQPVKRAPSPIKWSDEFASPSPPKKANLIKTYKAADAIQIAASQAASARLRMPPPTTAKKTIPVITSPREEVLTPIRRRPPVIEVDPPRRRVPAPSAPVVKTKSVYRPVKVKQEPDEYTVPVSYDIDQDDDILSPLQGFKVSVTNLDPCVSQDDLIELFGEIGALKRAKISRPGLGEVVYVKKEDAQRAMSRYHDRELDGLPMQVKVVTPISARIQSTPYDNDDVSSVSIPDSLRFPKSSALTSATVEVPLIHRALFKTGPQTSTTPVTFTVKL</sequence>